<evidence type="ECO:0000313" key="5">
    <source>
        <dbReference type="EMBL" id="QEC62570.1"/>
    </source>
</evidence>
<proteinExistence type="inferred from homology"/>
<dbReference type="PANTHER" id="PTHR43685:SF5">
    <property type="entry name" value="GLYCOSYLTRANSFERASE EPSE-RELATED"/>
    <property type="match status" value="1"/>
</dbReference>
<dbReference type="InterPro" id="IPR029044">
    <property type="entry name" value="Nucleotide-diphossugar_trans"/>
</dbReference>
<dbReference type="Gene3D" id="3.90.550.10">
    <property type="entry name" value="Spore Coat Polysaccharide Biosynthesis Protein SpsA, Chain A"/>
    <property type="match status" value="1"/>
</dbReference>
<dbReference type="SUPFAM" id="SSF53448">
    <property type="entry name" value="Nucleotide-diphospho-sugar transferases"/>
    <property type="match status" value="1"/>
</dbReference>
<dbReference type="InterPro" id="IPR001173">
    <property type="entry name" value="Glyco_trans_2-like"/>
</dbReference>
<sequence length="333" mass="38203">MSRTRVRVYLFTYRRNGTLVRSIESLRRQTFGGWVCEIHNDEPTNIFPADHIASLGDARFTVVNHPANLGPTKTFNMAFGGCPEEFISILEDDNWWEPDFLSTMLGAMDEHPEVQVAWANLRIWRESAGDQWTDTGQTVWPAGDQAKLLHFPQYRQAYTALHSNGAMLVRNSDLAQLRTPEAILFDFAETIRERAYRHPLLLVSLPLANFAQTVSTGRSASFKYRQEHCLLLIDSFLQCVPISAAGAEKLWTEVRGNGYRSYLMLMYTGLCCRSSRKLLGKATALEWFNFILYNIRHPSVLSGCLRAKTVYAELWHYLLENTKARVREQEQRS</sequence>
<feature type="domain" description="Glycosyltransferase 2-like" evidence="4">
    <location>
        <begin position="11"/>
        <end position="118"/>
    </location>
</feature>
<evidence type="ECO:0000259" key="4">
    <source>
        <dbReference type="Pfam" id="PF00535"/>
    </source>
</evidence>
<dbReference type="GO" id="GO:0016757">
    <property type="term" value="F:glycosyltransferase activity"/>
    <property type="evidence" value="ECO:0007669"/>
    <property type="project" value="UniProtKB-KW"/>
</dbReference>
<dbReference type="Pfam" id="PF00535">
    <property type="entry name" value="Glycos_transf_2"/>
    <property type="match status" value="1"/>
</dbReference>
<evidence type="ECO:0000256" key="2">
    <source>
        <dbReference type="ARBA" id="ARBA00022676"/>
    </source>
</evidence>
<organism evidence="5 6">
    <name type="scientific">Mucilaginibacter ginsenosidivorans</name>
    <dbReference type="NCBI Taxonomy" id="398053"/>
    <lineage>
        <taxon>Bacteria</taxon>
        <taxon>Pseudomonadati</taxon>
        <taxon>Bacteroidota</taxon>
        <taxon>Sphingobacteriia</taxon>
        <taxon>Sphingobacteriales</taxon>
        <taxon>Sphingobacteriaceae</taxon>
        <taxon>Mucilaginibacter</taxon>
    </lineage>
</organism>
<reference evidence="5 6" key="1">
    <citation type="journal article" date="2017" name="Curr. Microbiol.">
        <title>Mucilaginibacter ginsenosidivorans sp. nov., Isolated from Soil of Ginseng Field.</title>
        <authorList>
            <person name="Kim M.M."/>
            <person name="Siddiqi M.Z."/>
            <person name="Im W.T."/>
        </authorList>
    </citation>
    <scope>NUCLEOTIDE SEQUENCE [LARGE SCALE GENOMIC DNA]</scope>
    <source>
        <strain evidence="5 6">Gsoil 3017</strain>
    </source>
</reference>
<dbReference type="Proteomes" id="UP000321479">
    <property type="component" value="Chromosome"/>
</dbReference>
<evidence type="ECO:0000256" key="1">
    <source>
        <dbReference type="ARBA" id="ARBA00006739"/>
    </source>
</evidence>
<dbReference type="InterPro" id="IPR050834">
    <property type="entry name" value="Glycosyltransf_2"/>
</dbReference>
<evidence type="ECO:0000256" key="3">
    <source>
        <dbReference type="ARBA" id="ARBA00022679"/>
    </source>
</evidence>
<dbReference type="AlphaFoldDB" id="A0A5B8UTY3"/>
<name>A0A5B8UTY3_9SPHI</name>
<accession>A0A5B8UTY3</accession>
<keyword evidence="2" id="KW-0328">Glycosyltransferase</keyword>
<comment type="similarity">
    <text evidence="1">Belongs to the glycosyltransferase 2 family.</text>
</comment>
<dbReference type="OrthoDB" id="194105at2"/>
<dbReference type="RefSeq" id="WP_147031147.1">
    <property type="nucleotide sequence ID" value="NZ_CP042436.1"/>
</dbReference>
<keyword evidence="6" id="KW-1185">Reference proteome</keyword>
<dbReference type="KEGG" id="mgin:FRZ54_08190"/>
<keyword evidence="3 5" id="KW-0808">Transferase</keyword>
<dbReference type="PANTHER" id="PTHR43685">
    <property type="entry name" value="GLYCOSYLTRANSFERASE"/>
    <property type="match status" value="1"/>
</dbReference>
<dbReference type="EMBL" id="CP042436">
    <property type="protein sequence ID" value="QEC62570.1"/>
    <property type="molecule type" value="Genomic_DNA"/>
</dbReference>
<evidence type="ECO:0000313" key="6">
    <source>
        <dbReference type="Proteomes" id="UP000321479"/>
    </source>
</evidence>
<protein>
    <submittedName>
        <fullName evidence="5">Glycosyltransferase family 2 protein</fullName>
    </submittedName>
</protein>
<gene>
    <name evidence="5" type="ORF">FRZ54_08190</name>
</gene>